<dbReference type="Proteomes" id="UP001597229">
    <property type="component" value="Unassembled WGS sequence"/>
</dbReference>
<dbReference type="InterPro" id="IPR050109">
    <property type="entry name" value="HTH-type_TetR-like_transc_reg"/>
</dbReference>
<evidence type="ECO:0000256" key="2">
    <source>
        <dbReference type="PROSITE-ProRule" id="PRU00335"/>
    </source>
</evidence>
<sequence length="210" mass="22841">MPAANAQEDATADGGQDSLPATAQRLLTGAIACFASKGYQASTTRDICNEADLSAGALYVYFESKEHLLFELVQRAHRDVLVALEALAPAEPGAEADLLVAQIRTLTHWHVDNHLRARVAQTELPNLRGDHLAAVRRQRTSIEALLRSTVVAGCESGVFRCADPQLFVRATLSLCIDVIRWYNPGGHYGADDLARSNVDILHTYLQHAGQ</sequence>
<dbReference type="InterPro" id="IPR009057">
    <property type="entry name" value="Homeodomain-like_sf"/>
</dbReference>
<protein>
    <submittedName>
        <fullName evidence="4">TetR/AcrR family transcriptional regulator</fullName>
    </submittedName>
</protein>
<dbReference type="InterPro" id="IPR001647">
    <property type="entry name" value="HTH_TetR"/>
</dbReference>
<evidence type="ECO:0000256" key="1">
    <source>
        <dbReference type="ARBA" id="ARBA00023125"/>
    </source>
</evidence>
<dbReference type="SUPFAM" id="SSF48498">
    <property type="entry name" value="Tetracyclin repressor-like, C-terminal domain"/>
    <property type="match status" value="1"/>
</dbReference>
<dbReference type="RefSeq" id="WP_367917726.1">
    <property type="nucleotide sequence ID" value="NZ_BAABAC010000005.1"/>
</dbReference>
<feature type="domain" description="HTH tetR-type" evidence="3">
    <location>
        <begin position="20"/>
        <end position="80"/>
    </location>
</feature>
<dbReference type="PANTHER" id="PTHR30055:SF200">
    <property type="entry name" value="HTH-TYPE TRANSCRIPTIONAL REPRESSOR BDCR"/>
    <property type="match status" value="1"/>
</dbReference>
<dbReference type="InterPro" id="IPR023772">
    <property type="entry name" value="DNA-bd_HTH_TetR-type_CS"/>
</dbReference>
<keyword evidence="5" id="KW-1185">Reference proteome</keyword>
<comment type="caution">
    <text evidence="4">The sequence shown here is derived from an EMBL/GenBank/DDBJ whole genome shotgun (WGS) entry which is preliminary data.</text>
</comment>
<dbReference type="PRINTS" id="PR00455">
    <property type="entry name" value="HTHTETR"/>
</dbReference>
<keyword evidence="1 2" id="KW-0238">DNA-binding</keyword>
<dbReference type="InterPro" id="IPR036271">
    <property type="entry name" value="Tet_transcr_reg_TetR-rel_C_sf"/>
</dbReference>
<dbReference type="Pfam" id="PF17932">
    <property type="entry name" value="TetR_C_24"/>
    <property type="match status" value="1"/>
</dbReference>
<dbReference type="SUPFAM" id="SSF46689">
    <property type="entry name" value="Homeodomain-like"/>
    <property type="match status" value="1"/>
</dbReference>
<evidence type="ECO:0000313" key="4">
    <source>
        <dbReference type="EMBL" id="MFD1246796.1"/>
    </source>
</evidence>
<feature type="DNA-binding region" description="H-T-H motif" evidence="2">
    <location>
        <begin position="43"/>
        <end position="62"/>
    </location>
</feature>
<evidence type="ECO:0000259" key="3">
    <source>
        <dbReference type="PROSITE" id="PS50977"/>
    </source>
</evidence>
<dbReference type="PANTHER" id="PTHR30055">
    <property type="entry name" value="HTH-TYPE TRANSCRIPTIONAL REGULATOR RUTR"/>
    <property type="match status" value="1"/>
</dbReference>
<dbReference type="Pfam" id="PF00440">
    <property type="entry name" value="TetR_N"/>
    <property type="match status" value="1"/>
</dbReference>
<name>A0ABW3VUP5_9ACTN</name>
<accession>A0ABW3VUP5</accession>
<dbReference type="PROSITE" id="PS01081">
    <property type="entry name" value="HTH_TETR_1"/>
    <property type="match status" value="1"/>
</dbReference>
<dbReference type="InterPro" id="IPR041490">
    <property type="entry name" value="KstR2_TetR_C"/>
</dbReference>
<dbReference type="PROSITE" id="PS50977">
    <property type="entry name" value="HTH_TETR_2"/>
    <property type="match status" value="1"/>
</dbReference>
<dbReference type="EMBL" id="JBHTLX010000005">
    <property type="protein sequence ID" value="MFD1246796.1"/>
    <property type="molecule type" value="Genomic_DNA"/>
</dbReference>
<evidence type="ECO:0000313" key="5">
    <source>
        <dbReference type="Proteomes" id="UP001597229"/>
    </source>
</evidence>
<organism evidence="4 5">
    <name type="scientific">Nocardioides ginsengisoli</name>
    <dbReference type="NCBI Taxonomy" id="363868"/>
    <lineage>
        <taxon>Bacteria</taxon>
        <taxon>Bacillati</taxon>
        <taxon>Actinomycetota</taxon>
        <taxon>Actinomycetes</taxon>
        <taxon>Propionibacteriales</taxon>
        <taxon>Nocardioidaceae</taxon>
        <taxon>Nocardioides</taxon>
    </lineage>
</organism>
<dbReference type="Gene3D" id="1.10.357.10">
    <property type="entry name" value="Tetracycline Repressor, domain 2"/>
    <property type="match status" value="1"/>
</dbReference>
<gene>
    <name evidence="4" type="ORF">ACFQ3F_03245</name>
</gene>
<reference evidence="5" key="1">
    <citation type="journal article" date="2019" name="Int. J. Syst. Evol. Microbiol.">
        <title>The Global Catalogue of Microorganisms (GCM) 10K type strain sequencing project: providing services to taxonomists for standard genome sequencing and annotation.</title>
        <authorList>
            <consortium name="The Broad Institute Genomics Platform"/>
            <consortium name="The Broad Institute Genome Sequencing Center for Infectious Disease"/>
            <person name="Wu L."/>
            <person name="Ma J."/>
        </authorList>
    </citation>
    <scope>NUCLEOTIDE SEQUENCE [LARGE SCALE GENOMIC DNA]</scope>
    <source>
        <strain evidence="5">CCUG 52478</strain>
    </source>
</reference>
<proteinExistence type="predicted"/>